<dbReference type="InterPro" id="IPR012933">
    <property type="entry name" value="HicA_mRNA_interferase"/>
</dbReference>
<evidence type="ECO:0000256" key="5">
    <source>
        <dbReference type="ARBA" id="ARBA00022801"/>
    </source>
</evidence>
<dbReference type="EMBL" id="JADWYK010000002">
    <property type="protein sequence ID" value="MBG8553069.1"/>
    <property type="molecule type" value="Genomic_DNA"/>
</dbReference>
<comment type="caution">
    <text evidence="8">The sequence shown here is derived from an EMBL/GenBank/DDBJ whole genome shotgun (WGS) entry which is preliminary data.</text>
</comment>
<evidence type="ECO:0000256" key="1">
    <source>
        <dbReference type="ARBA" id="ARBA00006620"/>
    </source>
</evidence>
<keyword evidence="3" id="KW-0540">Nuclease</keyword>
<reference evidence="8 9" key="1">
    <citation type="submission" date="2020-11" db="EMBL/GenBank/DDBJ databases">
        <title>Hymenobacter sp.</title>
        <authorList>
            <person name="Kim M.K."/>
        </authorList>
    </citation>
    <scope>NUCLEOTIDE SEQUENCE [LARGE SCALE GENOMIC DNA]</scope>
    <source>
        <strain evidence="8 9">BT594</strain>
    </source>
</reference>
<accession>A0ABS0KYZ6</accession>
<evidence type="ECO:0000256" key="3">
    <source>
        <dbReference type="ARBA" id="ARBA00022722"/>
    </source>
</evidence>
<protein>
    <submittedName>
        <fullName evidence="8">Type II toxin-antitoxin system HicA family toxin</fullName>
    </submittedName>
</protein>
<dbReference type="Proteomes" id="UP000601099">
    <property type="component" value="Unassembled WGS sequence"/>
</dbReference>
<keyword evidence="9" id="KW-1185">Reference proteome</keyword>
<keyword evidence="2" id="KW-1277">Toxin-antitoxin system</keyword>
<organism evidence="8 9">
    <name type="scientific">Hymenobacter guriensis</name>
    <dbReference type="NCBI Taxonomy" id="2793065"/>
    <lineage>
        <taxon>Bacteria</taxon>
        <taxon>Pseudomonadati</taxon>
        <taxon>Bacteroidota</taxon>
        <taxon>Cytophagia</taxon>
        <taxon>Cytophagales</taxon>
        <taxon>Hymenobacteraceae</taxon>
        <taxon>Hymenobacter</taxon>
    </lineage>
</organism>
<keyword evidence="5" id="KW-0378">Hydrolase</keyword>
<dbReference type="InterPro" id="IPR038570">
    <property type="entry name" value="HicA_sf"/>
</dbReference>
<evidence type="ECO:0000256" key="7">
    <source>
        <dbReference type="ARBA" id="ARBA00023016"/>
    </source>
</evidence>
<evidence type="ECO:0000256" key="4">
    <source>
        <dbReference type="ARBA" id="ARBA00022759"/>
    </source>
</evidence>
<evidence type="ECO:0000313" key="8">
    <source>
        <dbReference type="EMBL" id="MBG8553069.1"/>
    </source>
</evidence>
<dbReference type="SUPFAM" id="SSF54786">
    <property type="entry name" value="YcfA/nrd intein domain"/>
    <property type="match status" value="1"/>
</dbReference>
<sequence length="68" mass="7532">MKSKDLLKILFEDGWYILRQAKGSHMKLAHLTKRSPKTADGCIVFSFHGSDEVGKGAESDILKQAGLK</sequence>
<dbReference type="RefSeq" id="WP_196954073.1">
    <property type="nucleotide sequence ID" value="NZ_JADWYK010000002.1"/>
</dbReference>
<keyword evidence="4" id="KW-0255">Endonuclease</keyword>
<keyword evidence="6" id="KW-0694">RNA-binding</keyword>
<gene>
    <name evidence="8" type="ORF">I5L79_05905</name>
</gene>
<evidence type="ECO:0000256" key="2">
    <source>
        <dbReference type="ARBA" id="ARBA00022649"/>
    </source>
</evidence>
<dbReference type="Gene3D" id="3.30.920.30">
    <property type="entry name" value="Hypothetical protein"/>
    <property type="match status" value="1"/>
</dbReference>
<evidence type="ECO:0000256" key="6">
    <source>
        <dbReference type="ARBA" id="ARBA00022884"/>
    </source>
</evidence>
<comment type="similarity">
    <text evidence="1">Belongs to the HicA mRNA interferase family.</text>
</comment>
<name>A0ABS0KYZ6_9BACT</name>
<evidence type="ECO:0000313" key="9">
    <source>
        <dbReference type="Proteomes" id="UP000601099"/>
    </source>
</evidence>
<proteinExistence type="inferred from homology"/>
<keyword evidence="7" id="KW-0346">Stress response</keyword>
<dbReference type="Pfam" id="PF07927">
    <property type="entry name" value="HicA_toxin"/>
    <property type="match status" value="1"/>
</dbReference>